<accession>C0BVV1</accession>
<dbReference type="InterPro" id="IPR036928">
    <property type="entry name" value="AS_sf"/>
</dbReference>
<protein>
    <submittedName>
        <fullName evidence="2">Amidase</fullName>
    </submittedName>
</protein>
<dbReference type="OrthoDB" id="9811471at2"/>
<dbReference type="RefSeq" id="WP_006441231.1">
    <property type="nucleotide sequence ID" value="NZ_CP036524.1"/>
</dbReference>
<dbReference type="eggNOG" id="COG0154">
    <property type="taxonomic scope" value="Bacteria"/>
</dbReference>
<gene>
    <name evidence="2" type="ORF">CLOHYLEM_03906</name>
</gene>
<dbReference type="HOGENOM" id="CLU_009600_14_1_9"/>
<dbReference type="PANTHER" id="PTHR42678">
    <property type="entry name" value="AMIDASE"/>
    <property type="match status" value="1"/>
</dbReference>
<feature type="domain" description="Amidase" evidence="1">
    <location>
        <begin position="24"/>
        <end position="421"/>
    </location>
</feature>
<sequence length="480" mass="51750">MDVTKESISCQQEQMSRGNLSSKELTAAYLKRIQQYDQNGPKINAVAELNPDAIFTAEALDRERMLRGPRGPLHGIPVLLKDNISTGDKMHTTAGSEALADNFARKDAPLVKQLRKAGAVILGKANLSEFARYIAQEFPDGYSSRCGQVKNPYDASFPVSGSSSGSAAAAAGCFCSAAVGTETAGSITYPSIFSGICGLKPTVGLVSRSGIIPICGQDTAGPMARTVTDCAILLSAMTTGPDADDAATGCTEHLIPKDYTVFLKPEDFRGMRIGVNRVRCDKESFPEDSDDMFEKELLLMQQAGAELVDCDIAFTGMDSGILGQATMLYEFKTALNFYLSRYAAGQCRSLADIIAYNQRHAKTALRYGQDLLLLAQEQTTGRLVESSYWSQKFRAIEEGQAALDTCLSQYELDVITSPCYSNLPAITGYPSITVPMGLSRSGVPAGISFYAGAFQEGKILTAAYGYEQVSKRRIPPAFDR</sequence>
<name>C0BVV1_9FIRM</name>
<keyword evidence="3" id="KW-1185">Reference proteome</keyword>
<dbReference type="SUPFAM" id="SSF75304">
    <property type="entry name" value="Amidase signature (AS) enzymes"/>
    <property type="match status" value="1"/>
</dbReference>
<dbReference type="Proteomes" id="UP000004893">
    <property type="component" value="Unassembled WGS sequence"/>
</dbReference>
<dbReference type="InterPro" id="IPR023631">
    <property type="entry name" value="Amidase_dom"/>
</dbReference>
<evidence type="ECO:0000259" key="1">
    <source>
        <dbReference type="Pfam" id="PF01425"/>
    </source>
</evidence>
<reference evidence="2" key="2">
    <citation type="submission" date="2013-06" db="EMBL/GenBank/DDBJ databases">
        <title>Draft genome sequence of Clostridium hylemonae (DSM 15053).</title>
        <authorList>
            <person name="Sudarsanam P."/>
            <person name="Ley R."/>
            <person name="Guruge J."/>
            <person name="Turnbaugh P.J."/>
            <person name="Mahowald M."/>
            <person name="Liep D."/>
            <person name="Gordon J."/>
        </authorList>
    </citation>
    <scope>NUCLEOTIDE SEQUENCE</scope>
    <source>
        <strain evidence="2">DSM 15053</strain>
    </source>
</reference>
<dbReference type="STRING" id="553973.CLOHYLEM_03906"/>
<dbReference type="AlphaFoldDB" id="C0BVV1"/>
<reference evidence="2" key="1">
    <citation type="submission" date="2009-02" db="EMBL/GenBank/DDBJ databases">
        <authorList>
            <person name="Fulton L."/>
            <person name="Clifton S."/>
            <person name="Fulton B."/>
            <person name="Xu J."/>
            <person name="Minx P."/>
            <person name="Pepin K.H."/>
            <person name="Johnson M."/>
            <person name="Bhonagiri V."/>
            <person name="Nash W.E."/>
            <person name="Mardis E.R."/>
            <person name="Wilson R.K."/>
        </authorList>
    </citation>
    <scope>NUCLEOTIDE SEQUENCE [LARGE SCALE GENOMIC DNA]</scope>
    <source>
        <strain evidence="2">DSM 15053</strain>
    </source>
</reference>
<evidence type="ECO:0000313" key="2">
    <source>
        <dbReference type="EMBL" id="EEG75930.1"/>
    </source>
</evidence>
<dbReference type="PANTHER" id="PTHR42678:SF34">
    <property type="entry name" value="OS04G0183300 PROTEIN"/>
    <property type="match status" value="1"/>
</dbReference>
<organism evidence="2 3">
    <name type="scientific">[Clostridium] hylemonae DSM 15053</name>
    <dbReference type="NCBI Taxonomy" id="553973"/>
    <lineage>
        <taxon>Bacteria</taxon>
        <taxon>Bacillati</taxon>
        <taxon>Bacillota</taxon>
        <taxon>Clostridia</taxon>
        <taxon>Lachnospirales</taxon>
        <taxon>Lachnospiraceae</taxon>
    </lineage>
</organism>
<dbReference type="Gene3D" id="3.90.1300.10">
    <property type="entry name" value="Amidase signature (AS) domain"/>
    <property type="match status" value="1"/>
</dbReference>
<proteinExistence type="predicted"/>
<evidence type="ECO:0000313" key="3">
    <source>
        <dbReference type="Proteomes" id="UP000004893"/>
    </source>
</evidence>
<dbReference type="EMBL" id="ABYI02000001">
    <property type="protein sequence ID" value="EEG75930.1"/>
    <property type="molecule type" value="Genomic_DNA"/>
</dbReference>
<comment type="caution">
    <text evidence="2">The sequence shown here is derived from an EMBL/GenBank/DDBJ whole genome shotgun (WGS) entry which is preliminary data.</text>
</comment>
<dbReference type="NCBIfam" id="NF005300">
    <property type="entry name" value="PRK06828.1"/>
    <property type="match status" value="1"/>
</dbReference>
<dbReference type="Pfam" id="PF01425">
    <property type="entry name" value="Amidase"/>
    <property type="match status" value="1"/>
</dbReference>